<name>A0A835ERK2_9POAL</name>
<dbReference type="PANTHER" id="PTHR33103">
    <property type="entry name" value="OS01G0153900 PROTEIN"/>
    <property type="match status" value="1"/>
</dbReference>
<reference evidence="1" key="1">
    <citation type="submission" date="2020-07" db="EMBL/GenBank/DDBJ databases">
        <title>Genome sequence and genetic diversity analysis of an under-domesticated orphan crop, white fonio (Digitaria exilis).</title>
        <authorList>
            <person name="Bennetzen J.L."/>
            <person name="Chen S."/>
            <person name="Ma X."/>
            <person name="Wang X."/>
            <person name="Yssel A.E.J."/>
            <person name="Chaluvadi S.R."/>
            <person name="Johnson M."/>
            <person name="Gangashetty P."/>
            <person name="Hamidou F."/>
            <person name="Sanogo M.D."/>
            <person name="Zwaenepoel A."/>
            <person name="Wallace J."/>
            <person name="Van De Peer Y."/>
            <person name="Van Deynze A."/>
        </authorList>
    </citation>
    <scope>NUCLEOTIDE SEQUENCE</scope>
    <source>
        <tissue evidence="1">Leaves</tissue>
    </source>
</reference>
<proteinExistence type="predicted"/>
<dbReference type="Proteomes" id="UP000636709">
    <property type="component" value="Unassembled WGS sequence"/>
</dbReference>
<keyword evidence="2" id="KW-1185">Reference proteome</keyword>
<gene>
    <name evidence="1" type="ORF">HU200_031202</name>
</gene>
<dbReference type="OrthoDB" id="2014278at2759"/>
<accession>A0A835ERK2</accession>
<dbReference type="EMBL" id="JACEFO010001770">
    <property type="protein sequence ID" value="KAF8704957.1"/>
    <property type="molecule type" value="Genomic_DNA"/>
</dbReference>
<dbReference type="Pfam" id="PF05056">
    <property type="entry name" value="DUF674"/>
    <property type="match status" value="2"/>
</dbReference>
<comment type="caution">
    <text evidence="1">The sequence shown here is derived from an EMBL/GenBank/DDBJ whole genome shotgun (WGS) entry which is preliminary data.</text>
</comment>
<protein>
    <submittedName>
        <fullName evidence="1">Uncharacterized protein</fullName>
    </submittedName>
</protein>
<sequence>MAPTTAEAIAASTLSLKLLVDTKTQRVLYVEAGKDVVDFLFSLLTLPVGTVVKLLSQDSMAEASKDVVDFLFSLLALPVATAVELLGKESMVGSVGNVYASVESLDDAYVQPGADKDKLLRTTAMLSPATGTKAASLFCLLGQGAHNDCYNYVAAVENTPCRKCSGKMNSPKELHVSSGGGHGEALEAGQAPAAVAGMGFVQGVATYMVMDDLAVAPMSAICGVTTLGGLGVTDLTSLEVKTIQVGYNEAVEILRASLQSKTVLTDVFLRKNMGKQDDVAPSNKKKRY</sequence>
<dbReference type="AlphaFoldDB" id="A0A835ERK2"/>
<evidence type="ECO:0000313" key="2">
    <source>
        <dbReference type="Proteomes" id="UP000636709"/>
    </source>
</evidence>
<dbReference type="PANTHER" id="PTHR33103:SF96">
    <property type="entry name" value="OS01G0153900 PROTEIN"/>
    <property type="match status" value="1"/>
</dbReference>
<organism evidence="1 2">
    <name type="scientific">Digitaria exilis</name>
    <dbReference type="NCBI Taxonomy" id="1010633"/>
    <lineage>
        <taxon>Eukaryota</taxon>
        <taxon>Viridiplantae</taxon>
        <taxon>Streptophyta</taxon>
        <taxon>Embryophyta</taxon>
        <taxon>Tracheophyta</taxon>
        <taxon>Spermatophyta</taxon>
        <taxon>Magnoliopsida</taxon>
        <taxon>Liliopsida</taxon>
        <taxon>Poales</taxon>
        <taxon>Poaceae</taxon>
        <taxon>PACMAD clade</taxon>
        <taxon>Panicoideae</taxon>
        <taxon>Panicodae</taxon>
        <taxon>Paniceae</taxon>
        <taxon>Anthephorinae</taxon>
        <taxon>Digitaria</taxon>
    </lineage>
</organism>
<dbReference type="InterPro" id="IPR007750">
    <property type="entry name" value="DUF674"/>
</dbReference>
<evidence type="ECO:0000313" key="1">
    <source>
        <dbReference type="EMBL" id="KAF8704957.1"/>
    </source>
</evidence>